<name>A0ACB8ZBN6_9ASTR</name>
<reference evidence="1 2" key="2">
    <citation type="journal article" date="2022" name="Mol. Ecol. Resour.">
        <title>The genomes of chicory, endive, great burdock and yacon provide insights into Asteraceae paleo-polyploidization history and plant inulin production.</title>
        <authorList>
            <person name="Fan W."/>
            <person name="Wang S."/>
            <person name="Wang H."/>
            <person name="Wang A."/>
            <person name="Jiang F."/>
            <person name="Liu H."/>
            <person name="Zhao H."/>
            <person name="Xu D."/>
            <person name="Zhang Y."/>
        </authorList>
    </citation>
    <scope>NUCLEOTIDE SEQUENCE [LARGE SCALE GENOMIC DNA]</scope>
    <source>
        <strain evidence="2">cv. Yunnan</strain>
        <tissue evidence="1">Leaves</tissue>
    </source>
</reference>
<reference evidence="2" key="1">
    <citation type="journal article" date="2022" name="Mol. Ecol. Resour.">
        <title>The genomes of chicory, endive, great burdock and yacon provide insights into Asteraceae palaeo-polyploidization history and plant inulin production.</title>
        <authorList>
            <person name="Fan W."/>
            <person name="Wang S."/>
            <person name="Wang H."/>
            <person name="Wang A."/>
            <person name="Jiang F."/>
            <person name="Liu H."/>
            <person name="Zhao H."/>
            <person name="Xu D."/>
            <person name="Zhang Y."/>
        </authorList>
    </citation>
    <scope>NUCLEOTIDE SEQUENCE [LARGE SCALE GENOMIC DNA]</scope>
    <source>
        <strain evidence="2">cv. Yunnan</strain>
    </source>
</reference>
<organism evidence="1 2">
    <name type="scientific">Smallanthus sonchifolius</name>
    <dbReference type="NCBI Taxonomy" id="185202"/>
    <lineage>
        <taxon>Eukaryota</taxon>
        <taxon>Viridiplantae</taxon>
        <taxon>Streptophyta</taxon>
        <taxon>Embryophyta</taxon>
        <taxon>Tracheophyta</taxon>
        <taxon>Spermatophyta</taxon>
        <taxon>Magnoliopsida</taxon>
        <taxon>eudicotyledons</taxon>
        <taxon>Gunneridae</taxon>
        <taxon>Pentapetalae</taxon>
        <taxon>asterids</taxon>
        <taxon>campanulids</taxon>
        <taxon>Asterales</taxon>
        <taxon>Asteraceae</taxon>
        <taxon>Asteroideae</taxon>
        <taxon>Heliantheae alliance</taxon>
        <taxon>Millerieae</taxon>
        <taxon>Smallanthus</taxon>
    </lineage>
</organism>
<evidence type="ECO:0000313" key="1">
    <source>
        <dbReference type="EMBL" id="KAI3694921.1"/>
    </source>
</evidence>
<accession>A0ACB8ZBN6</accession>
<dbReference type="EMBL" id="CM042043">
    <property type="protein sequence ID" value="KAI3694921.1"/>
    <property type="molecule type" value="Genomic_DNA"/>
</dbReference>
<gene>
    <name evidence="1" type="ORF">L1987_77905</name>
</gene>
<proteinExistence type="predicted"/>
<dbReference type="Proteomes" id="UP001056120">
    <property type="component" value="Linkage Group LG26"/>
</dbReference>
<sequence>MHVLYGSEEEAALGCVFYSKRINSFISQDLHDKFAVNGVLCFSVESTEIDLTELEEENLEDGDIGENGESSTKWR</sequence>
<protein>
    <submittedName>
        <fullName evidence="1">Uncharacterized protein</fullName>
    </submittedName>
</protein>
<keyword evidence="2" id="KW-1185">Reference proteome</keyword>
<evidence type="ECO:0000313" key="2">
    <source>
        <dbReference type="Proteomes" id="UP001056120"/>
    </source>
</evidence>
<comment type="caution">
    <text evidence="1">The sequence shown here is derived from an EMBL/GenBank/DDBJ whole genome shotgun (WGS) entry which is preliminary data.</text>
</comment>